<sequence length="193" mass="21538">MDERVKRALQQWPNVPDVYGWLSLTRRGQWLLRNESVTNPNLIAFINRNYGPLDDGGYAFQNGPQRVHVALEATPWIARIAQPEADRLALEDHTGQPLDVIERFWISADGDVIAQTARGPALVHDQDLMALTRWLRDKDGHSLSDEALPEVLDKPENAGLTVLLGKDPIAVKHLGNTTLTAHFGFEAQPQKPA</sequence>
<dbReference type="EMBL" id="AQQV01000001">
    <property type="protein sequence ID" value="ORE88944.1"/>
    <property type="molecule type" value="Genomic_DNA"/>
</dbReference>
<comment type="caution">
    <text evidence="1">The sequence shown here is derived from an EMBL/GenBank/DDBJ whole genome shotgun (WGS) entry which is preliminary data.</text>
</comment>
<evidence type="ECO:0000313" key="1">
    <source>
        <dbReference type="EMBL" id="ORE88944.1"/>
    </source>
</evidence>
<evidence type="ECO:0008006" key="3">
    <source>
        <dbReference type="Google" id="ProtNLM"/>
    </source>
</evidence>
<name>A0A1Y1SGZ6_9GAMM</name>
<dbReference type="OrthoDB" id="7057642at2"/>
<dbReference type="STRING" id="1317117.ATO7_03675"/>
<dbReference type="InterPro" id="IPR021332">
    <property type="entry name" value="DUF2944"/>
</dbReference>
<accession>A0A1Y1SGZ6</accession>
<protein>
    <recommendedName>
        <fullName evidence="3">DUF2946 domain-containing protein</fullName>
    </recommendedName>
</protein>
<reference evidence="1 2" key="1">
    <citation type="submission" date="2013-04" db="EMBL/GenBank/DDBJ databases">
        <title>Oceanococcus atlanticus 22II-S10r2 Genome Sequencing.</title>
        <authorList>
            <person name="Lai Q."/>
            <person name="Li G."/>
            <person name="Shao Z."/>
        </authorList>
    </citation>
    <scope>NUCLEOTIDE SEQUENCE [LARGE SCALE GENOMIC DNA]</scope>
    <source>
        <strain evidence="1 2">22II-S10r2</strain>
    </source>
</reference>
<dbReference type="Pfam" id="PF11161">
    <property type="entry name" value="DUF2944"/>
    <property type="match status" value="1"/>
</dbReference>
<gene>
    <name evidence="1" type="ORF">ATO7_03675</name>
</gene>
<dbReference type="Proteomes" id="UP000192342">
    <property type="component" value="Unassembled WGS sequence"/>
</dbReference>
<proteinExistence type="predicted"/>
<evidence type="ECO:0000313" key="2">
    <source>
        <dbReference type="Proteomes" id="UP000192342"/>
    </source>
</evidence>
<dbReference type="AlphaFoldDB" id="A0A1Y1SGZ6"/>
<dbReference type="RefSeq" id="WP_158523022.1">
    <property type="nucleotide sequence ID" value="NZ_AQQV01000001.1"/>
</dbReference>
<organism evidence="1 2">
    <name type="scientific">Oceanococcus atlanticus</name>
    <dbReference type="NCBI Taxonomy" id="1317117"/>
    <lineage>
        <taxon>Bacteria</taxon>
        <taxon>Pseudomonadati</taxon>
        <taxon>Pseudomonadota</taxon>
        <taxon>Gammaproteobacteria</taxon>
        <taxon>Chromatiales</taxon>
        <taxon>Oceanococcaceae</taxon>
        <taxon>Oceanococcus</taxon>
    </lineage>
</organism>
<keyword evidence="2" id="KW-1185">Reference proteome</keyword>